<evidence type="ECO:0000313" key="1">
    <source>
        <dbReference type="EMBL" id="KAK2717481.1"/>
    </source>
</evidence>
<dbReference type="Proteomes" id="UP001187531">
    <property type="component" value="Unassembled WGS sequence"/>
</dbReference>
<protein>
    <submittedName>
        <fullName evidence="1">Uncharacterized protein</fullName>
    </submittedName>
</protein>
<sequence length="178" mass="20264">MLQPEEKYFFVDALSRPPNNTLLQARHFSLEDEEAEFLAVPVQTESMTLNSNSPNESLYFLGLEVQQIRLYKINDVEIAPIISLILQHGTNDYTKFGFRSLNGVALQRQENRDAGLRFIEDRNGKNSHITVSPQYQDSLGEAASLQDQLDYIDTSERNEKSNDMKGNGCIFINPHINP</sequence>
<evidence type="ECO:0000313" key="2">
    <source>
        <dbReference type="Proteomes" id="UP001187531"/>
    </source>
</evidence>
<dbReference type="AlphaFoldDB" id="A0AA88I3G3"/>
<keyword evidence="2" id="KW-1185">Reference proteome</keyword>
<organism evidence="1 2">
    <name type="scientific">Artemia franciscana</name>
    <name type="common">Brine shrimp</name>
    <name type="synonym">Artemia sanfranciscana</name>
    <dbReference type="NCBI Taxonomy" id="6661"/>
    <lineage>
        <taxon>Eukaryota</taxon>
        <taxon>Metazoa</taxon>
        <taxon>Ecdysozoa</taxon>
        <taxon>Arthropoda</taxon>
        <taxon>Crustacea</taxon>
        <taxon>Branchiopoda</taxon>
        <taxon>Anostraca</taxon>
        <taxon>Artemiidae</taxon>
        <taxon>Artemia</taxon>
    </lineage>
</organism>
<comment type="caution">
    <text evidence="1">The sequence shown here is derived from an EMBL/GenBank/DDBJ whole genome shotgun (WGS) entry which is preliminary data.</text>
</comment>
<gene>
    <name evidence="1" type="ORF">QYM36_006305</name>
</gene>
<name>A0AA88I3G3_ARTSF</name>
<accession>A0AA88I3G3</accession>
<reference evidence="1" key="1">
    <citation type="submission" date="2023-07" db="EMBL/GenBank/DDBJ databases">
        <title>Chromosome-level genome assembly of Artemia franciscana.</title>
        <authorList>
            <person name="Jo E."/>
        </authorList>
    </citation>
    <scope>NUCLEOTIDE SEQUENCE</scope>
    <source>
        <tissue evidence="1">Whole body</tissue>
    </source>
</reference>
<proteinExistence type="predicted"/>
<dbReference type="EMBL" id="JAVRJZ010000010">
    <property type="protein sequence ID" value="KAK2717481.1"/>
    <property type="molecule type" value="Genomic_DNA"/>
</dbReference>